<evidence type="ECO:0000256" key="10">
    <source>
        <dbReference type="ARBA" id="ARBA00023136"/>
    </source>
</evidence>
<dbReference type="AlphaFoldDB" id="A0A4R7BIM0"/>
<keyword evidence="4" id="KW-1003">Cell membrane</keyword>
<sequence>MSRASGPGPAQGGFLTREVGFSVEGRPLLSGISLDLAPGRFVGLIGHNGSGKSTLLKILARQQEAGSGEAKFGGQPLTAWPARGFACEIAYLPQTLPAATGLTVRELASFGRYPWRGPFGRLTEQDRAIVEEAMGRCRVEPFAERIVDTLSGGERQRAWLAMLVAQDAGFLLLDEPVSALDLAQQVEVLGLLRNLAEGGKGVVAVLHDINMAARFCHEIVALRAGRVIRRGRPDEIMDGEALEAIYGLPMQVMTQPGAGHPVALPR</sequence>
<name>A0A4R7BIM0_9HYPH</name>
<evidence type="ECO:0000256" key="1">
    <source>
        <dbReference type="ARBA" id="ARBA00004202"/>
    </source>
</evidence>
<evidence type="ECO:0000313" key="13">
    <source>
        <dbReference type="Proteomes" id="UP000295122"/>
    </source>
</evidence>
<comment type="caution">
    <text evidence="12">The sequence shown here is derived from an EMBL/GenBank/DDBJ whole genome shotgun (WGS) entry which is preliminary data.</text>
</comment>
<keyword evidence="7 12" id="KW-0067">ATP-binding</keyword>
<gene>
    <name evidence="12" type="ORF">EV668_4714</name>
</gene>
<evidence type="ECO:0000256" key="3">
    <source>
        <dbReference type="ARBA" id="ARBA00022448"/>
    </source>
</evidence>
<feature type="domain" description="ABC transporter" evidence="11">
    <location>
        <begin position="14"/>
        <end position="249"/>
    </location>
</feature>
<dbReference type="Gene3D" id="3.40.50.300">
    <property type="entry name" value="P-loop containing nucleotide triphosphate hydrolases"/>
    <property type="match status" value="1"/>
</dbReference>
<dbReference type="InterPro" id="IPR003593">
    <property type="entry name" value="AAA+_ATPase"/>
</dbReference>
<evidence type="ECO:0000256" key="7">
    <source>
        <dbReference type="ARBA" id="ARBA00022840"/>
    </source>
</evidence>
<dbReference type="SMART" id="SM00382">
    <property type="entry name" value="AAA"/>
    <property type="match status" value="1"/>
</dbReference>
<comment type="similarity">
    <text evidence="2">Belongs to the ABC transporter superfamily.</text>
</comment>
<dbReference type="EMBL" id="SNZR01000018">
    <property type="protein sequence ID" value="TDR85170.1"/>
    <property type="molecule type" value="Genomic_DNA"/>
</dbReference>
<proteinExistence type="inferred from homology"/>
<evidence type="ECO:0000256" key="8">
    <source>
        <dbReference type="ARBA" id="ARBA00023004"/>
    </source>
</evidence>
<dbReference type="FunFam" id="3.40.50.300:FF:000134">
    <property type="entry name" value="Iron-enterobactin ABC transporter ATP-binding protein"/>
    <property type="match status" value="1"/>
</dbReference>
<evidence type="ECO:0000256" key="6">
    <source>
        <dbReference type="ARBA" id="ARBA00022741"/>
    </source>
</evidence>
<dbReference type="InterPro" id="IPR017871">
    <property type="entry name" value="ABC_transporter-like_CS"/>
</dbReference>
<dbReference type="RefSeq" id="WP_245513391.1">
    <property type="nucleotide sequence ID" value="NZ_SNZR01000018.1"/>
</dbReference>
<dbReference type="InterPro" id="IPR027417">
    <property type="entry name" value="P-loop_NTPase"/>
</dbReference>
<evidence type="ECO:0000256" key="9">
    <source>
        <dbReference type="ARBA" id="ARBA00023065"/>
    </source>
</evidence>
<dbReference type="PANTHER" id="PTHR42771:SF2">
    <property type="entry name" value="IRON(3+)-HYDROXAMATE IMPORT ATP-BINDING PROTEIN FHUC"/>
    <property type="match status" value="1"/>
</dbReference>
<keyword evidence="9" id="KW-0406">Ion transport</keyword>
<evidence type="ECO:0000256" key="5">
    <source>
        <dbReference type="ARBA" id="ARBA00022496"/>
    </source>
</evidence>
<keyword evidence="10" id="KW-0472">Membrane</keyword>
<dbReference type="InterPro" id="IPR003439">
    <property type="entry name" value="ABC_transporter-like_ATP-bd"/>
</dbReference>
<dbReference type="InterPro" id="IPR051535">
    <property type="entry name" value="Siderophore_ABC-ATPase"/>
</dbReference>
<dbReference type="CDD" id="cd03214">
    <property type="entry name" value="ABC_Iron-Siderophores_B12_Hemin"/>
    <property type="match status" value="1"/>
</dbReference>
<dbReference type="PANTHER" id="PTHR42771">
    <property type="entry name" value="IRON(3+)-HYDROXAMATE IMPORT ATP-BINDING PROTEIN FHUC"/>
    <property type="match status" value="1"/>
</dbReference>
<comment type="subcellular location">
    <subcellularLocation>
        <location evidence="1">Cell membrane</location>
        <topology evidence="1">Peripheral membrane protein</topology>
    </subcellularLocation>
</comment>
<dbReference type="GO" id="GO:0005524">
    <property type="term" value="F:ATP binding"/>
    <property type="evidence" value="ECO:0007669"/>
    <property type="project" value="UniProtKB-KW"/>
</dbReference>
<evidence type="ECO:0000313" key="12">
    <source>
        <dbReference type="EMBL" id="TDR85170.1"/>
    </source>
</evidence>
<keyword evidence="8" id="KW-0408">Iron</keyword>
<keyword evidence="13" id="KW-1185">Reference proteome</keyword>
<dbReference type="Proteomes" id="UP000295122">
    <property type="component" value="Unassembled WGS sequence"/>
</dbReference>
<dbReference type="Pfam" id="PF00005">
    <property type="entry name" value="ABC_tran"/>
    <property type="match status" value="1"/>
</dbReference>
<evidence type="ECO:0000256" key="4">
    <source>
        <dbReference type="ARBA" id="ARBA00022475"/>
    </source>
</evidence>
<dbReference type="GO" id="GO:0016887">
    <property type="term" value="F:ATP hydrolysis activity"/>
    <property type="evidence" value="ECO:0007669"/>
    <property type="project" value="InterPro"/>
</dbReference>
<evidence type="ECO:0000259" key="11">
    <source>
        <dbReference type="PROSITE" id="PS50893"/>
    </source>
</evidence>
<dbReference type="GO" id="GO:0006826">
    <property type="term" value="P:iron ion transport"/>
    <property type="evidence" value="ECO:0007669"/>
    <property type="project" value="UniProtKB-KW"/>
</dbReference>
<keyword evidence="3" id="KW-0813">Transport</keyword>
<dbReference type="PROSITE" id="PS00211">
    <property type="entry name" value="ABC_TRANSPORTER_1"/>
    <property type="match status" value="1"/>
</dbReference>
<organism evidence="12 13">
    <name type="scientific">Enterovirga rhinocerotis</name>
    <dbReference type="NCBI Taxonomy" id="1339210"/>
    <lineage>
        <taxon>Bacteria</taxon>
        <taxon>Pseudomonadati</taxon>
        <taxon>Pseudomonadota</taxon>
        <taxon>Alphaproteobacteria</taxon>
        <taxon>Hyphomicrobiales</taxon>
        <taxon>Methylobacteriaceae</taxon>
        <taxon>Enterovirga</taxon>
    </lineage>
</organism>
<protein>
    <submittedName>
        <fullName evidence="12">Iron complex transport system ATP-binding protein</fullName>
    </submittedName>
</protein>
<dbReference type="SUPFAM" id="SSF52540">
    <property type="entry name" value="P-loop containing nucleoside triphosphate hydrolases"/>
    <property type="match status" value="1"/>
</dbReference>
<dbReference type="GO" id="GO:0005886">
    <property type="term" value="C:plasma membrane"/>
    <property type="evidence" value="ECO:0007669"/>
    <property type="project" value="UniProtKB-SubCell"/>
</dbReference>
<accession>A0A4R7BIM0</accession>
<evidence type="ECO:0000256" key="2">
    <source>
        <dbReference type="ARBA" id="ARBA00005417"/>
    </source>
</evidence>
<dbReference type="PROSITE" id="PS50893">
    <property type="entry name" value="ABC_TRANSPORTER_2"/>
    <property type="match status" value="1"/>
</dbReference>
<reference evidence="12 13" key="1">
    <citation type="submission" date="2019-03" db="EMBL/GenBank/DDBJ databases">
        <title>Genomic Encyclopedia of Type Strains, Phase IV (KMG-IV): sequencing the most valuable type-strain genomes for metagenomic binning, comparative biology and taxonomic classification.</title>
        <authorList>
            <person name="Goeker M."/>
        </authorList>
    </citation>
    <scope>NUCLEOTIDE SEQUENCE [LARGE SCALE GENOMIC DNA]</scope>
    <source>
        <strain evidence="12 13">DSM 25903</strain>
    </source>
</reference>
<keyword evidence="5" id="KW-0410">Iron transport</keyword>
<keyword evidence="6" id="KW-0547">Nucleotide-binding</keyword>